<dbReference type="OrthoDB" id="1683552at2"/>
<evidence type="ECO:0000313" key="1">
    <source>
        <dbReference type="EMBL" id="NBI28868.1"/>
    </source>
</evidence>
<evidence type="ECO:0000313" key="2">
    <source>
        <dbReference type="Proteomes" id="UP000448943"/>
    </source>
</evidence>
<dbReference type="AlphaFoldDB" id="A0A6N9Q2P9"/>
<keyword evidence="2" id="KW-1185">Reference proteome</keyword>
<reference evidence="1 2" key="1">
    <citation type="submission" date="2019-01" db="EMBL/GenBank/DDBJ databases">
        <title>Chengkuizengella sp. nov., isolated from deep-sea sediment of East Pacific Ocean.</title>
        <authorList>
            <person name="Yang J."/>
            <person name="Lai Q."/>
            <person name="Shao Z."/>
        </authorList>
    </citation>
    <scope>NUCLEOTIDE SEQUENCE [LARGE SCALE GENOMIC DNA]</scope>
    <source>
        <strain evidence="1 2">YPA3-1-1</strain>
    </source>
</reference>
<dbReference type="Proteomes" id="UP000448943">
    <property type="component" value="Unassembled WGS sequence"/>
</dbReference>
<protein>
    <submittedName>
        <fullName evidence="1">Uncharacterized protein</fullName>
    </submittedName>
</protein>
<comment type="caution">
    <text evidence="1">The sequence shown here is derived from an EMBL/GenBank/DDBJ whole genome shotgun (WGS) entry which is preliminary data.</text>
</comment>
<organism evidence="1 2">
    <name type="scientific">Chengkuizengella marina</name>
    <dbReference type="NCBI Taxonomy" id="2507566"/>
    <lineage>
        <taxon>Bacteria</taxon>
        <taxon>Bacillati</taxon>
        <taxon>Bacillota</taxon>
        <taxon>Bacilli</taxon>
        <taxon>Bacillales</taxon>
        <taxon>Paenibacillaceae</taxon>
        <taxon>Chengkuizengella</taxon>
    </lineage>
</organism>
<sequence length="86" mass="9777">MTFFCSVCNGFSKLNVNCPKCNHEAKDCGRLGDFMGPYSAYLAIDELKNTNGYPDLINHQCVHLAYCESCHLEFHKMISETEHNNI</sequence>
<dbReference type="EMBL" id="SIJB01000018">
    <property type="protein sequence ID" value="NBI28868.1"/>
    <property type="molecule type" value="Genomic_DNA"/>
</dbReference>
<name>A0A6N9Q2P9_9BACL</name>
<proteinExistence type="predicted"/>
<accession>A0A6N9Q2P9</accession>
<gene>
    <name evidence="1" type="ORF">ERL59_07845</name>
</gene>
<dbReference type="RefSeq" id="WP_160645663.1">
    <property type="nucleotide sequence ID" value="NZ_SIJB01000018.1"/>
</dbReference>